<dbReference type="EMBL" id="KN847520">
    <property type="protein sequence ID" value="KIV97725.1"/>
    <property type="molecule type" value="Genomic_DNA"/>
</dbReference>
<dbReference type="GO" id="GO:0004932">
    <property type="term" value="F:mating-type factor pheromone receptor activity"/>
    <property type="evidence" value="ECO:0007669"/>
    <property type="project" value="InterPro"/>
</dbReference>
<dbReference type="GO" id="GO:0038038">
    <property type="term" value="C:G protein-coupled receptor homodimeric complex"/>
    <property type="evidence" value="ECO:0007669"/>
    <property type="project" value="TreeGrafter"/>
</dbReference>
<dbReference type="Proteomes" id="UP000054302">
    <property type="component" value="Unassembled WGS sequence"/>
</dbReference>
<dbReference type="HOGENOM" id="CLU_052687_0_0_1"/>
<feature type="transmembrane region" description="Helical" evidence="1">
    <location>
        <begin position="311"/>
        <end position="329"/>
    </location>
</feature>
<dbReference type="OrthoDB" id="4117766at2759"/>
<dbReference type="VEuPathDB" id="FungiDB:PV10_01437"/>
<keyword evidence="3" id="KW-1185">Reference proteome</keyword>
<dbReference type="RefSeq" id="XP_016229299.1">
    <property type="nucleotide sequence ID" value="XM_016365650.1"/>
</dbReference>
<protein>
    <submittedName>
        <fullName evidence="2">Uncharacterized protein</fullName>
    </submittedName>
</protein>
<proteinExistence type="predicted"/>
<feature type="transmembrane region" description="Helical" evidence="1">
    <location>
        <begin position="67"/>
        <end position="88"/>
    </location>
</feature>
<dbReference type="GO" id="GO:0000750">
    <property type="term" value="P:pheromone-dependent signal transduction involved in conjugation with cellular fusion"/>
    <property type="evidence" value="ECO:0007669"/>
    <property type="project" value="TreeGrafter"/>
</dbReference>
<gene>
    <name evidence="2" type="ORF">PV10_01437</name>
</gene>
<dbReference type="AlphaFoldDB" id="A0A0D1X796"/>
<accession>A0A0D1X796</accession>
<dbReference type="Pfam" id="PF02116">
    <property type="entry name" value="STE2"/>
    <property type="match status" value="1"/>
</dbReference>
<sequence>MAGSTSMGLRTLTAQVLTAPTTFPTAGYGGSYYRKVKFQVPTYTTTAKNHISWGLIDDYIRIVISNFSAMGIATGLAWGTLIYVLALTPNRKRTIPFHTFLLLGLVFLLIHLMIDLITACIPSLSKYPAYDVLTRDQESSIYTQEYRTIHMTSYVSNISSYTCASICLWLQARGLLTGVRVKAKKWYMCILAILILFSISAFSAQVAYLVALAQQLGERSTLKALQSYGRYETAYVLTYAASIGSHSLVAMCSIISIIWRRPASVVKGANAYASALNLVGLLCAQSFAVPFVFCILTLIRADQVLIEPMVILLPTVFLILPLGTLFMTISHNDAEAHRDGLPQSPGASPLRQKFLEQQNRSTTLTSGTDQTAVLGSSAVSPSPHRRVWAQPRSPVDRELDFIDSMDHSFHESESTKLGSVTFDQEARVSFRDVAEKE</sequence>
<dbReference type="OMA" id="ICLWLQA"/>
<dbReference type="PANTHER" id="PTHR28009:SF1">
    <property type="entry name" value="PHEROMONE ALPHA FACTOR RECEPTOR"/>
    <property type="match status" value="1"/>
</dbReference>
<organism evidence="2 3">
    <name type="scientific">Exophiala mesophila</name>
    <name type="common">Black yeast-like fungus</name>
    <dbReference type="NCBI Taxonomy" id="212818"/>
    <lineage>
        <taxon>Eukaryota</taxon>
        <taxon>Fungi</taxon>
        <taxon>Dikarya</taxon>
        <taxon>Ascomycota</taxon>
        <taxon>Pezizomycotina</taxon>
        <taxon>Eurotiomycetes</taxon>
        <taxon>Chaetothyriomycetidae</taxon>
        <taxon>Chaetothyriales</taxon>
        <taxon>Herpotrichiellaceae</taxon>
        <taxon>Exophiala</taxon>
    </lineage>
</organism>
<dbReference type="GeneID" id="27319282"/>
<evidence type="ECO:0000313" key="2">
    <source>
        <dbReference type="EMBL" id="KIV97725.1"/>
    </source>
</evidence>
<reference evidence="2 3" key="1">
    <citation type="submission" date="2015-01" db="EMBL/GenBank/DDBJ databases">
        <title>The Genome Sequence of Exophiala mesophila CBS40295.</title>
        <authorList>
            <consortium name="The Broad Institute Genomics Platform"/>
            <person name="Cuomo C."/>
            <person name="de Hoog S."/>
            <person name="Gorbushina A."/>
            <person name="Stielow B."/>
            <person name="Teixiera M."/>
            <person name="Abouelleil A."/>
            <person name="Chapman S.B."/>
            <person name="Priest M."/>
            <person name="Young S.K."/>
            <person name="Wortman J."/>
            <person name="Nusbaum C."/>
            <person name="Birren B."/>
        </authorList>
    </citation>
    <scope>NUCLEOTIDE SEQUENCE [LARGE SCALE GENOMIC DNA]</scope>
    <source>
        <strain evidence="2 3">CBS 40295</strain>
    </source>
</reference>
<name>A0A0D1X796_EXOME</name>
<feature type="transmembrane region" description="Helical" evidence="1">
    <location>
        <begin position="100"/>
        <end position="124"/>
    </location>
</feature>
<keyword evidence="1" id="KW-0812">Transmembrane</keyword>
<evidence type="ECO:0000313" key="3">
    <source>
        <dbReference type="Proteomes" id="UP000054302"/>
    </source>
</evidence>
<feature type="transmembrane region" description="Helical" evidence="1">
    <location>
        <begin position="271"/>
        <end position="299"/>
    </location>
</feature>
<feature type="transmembrane region" description="Helical" evidence="1">
    <location>
        <begin position="188"/>
        <end position="213"/>
    </location>
</feature>
<evidence type="ECO:0000256" key="1">
    <source>
        <dbReference type="SAM" id="Phobius"/>
    </source>
</evidence>
<keyword evidence="1" id="KW-0472">Membrane</keyword>
<dbReference type="InterPro" id="IPR000366">
    <property type="entry name" value="GPCR_STE2"/>
</dbReference>
<dbReference type="PANTHER" id="PTHR28009">
    <property type="entry name" value="PHEROMONE ALPHA FACTOR RECEPTOR"/>
    <property type="match status" value="1"/>
</dbReference>
<feature type="transmembrane region" description="Helical" evidence="1">
    <location>
        <begin position="233"/>
        <end position="259"/>
    </location>
</feature>
<keyword evidence="1" id="KW-1133">Transmembrane helix</keyword>